<keyword evidence="5" id="KW-0067">ATP-binding</keyword>
<protein>
    <submittedName>
        <fullName evidence="9">Ephrin type-A receptor 3</fullName>
    </submittedName>
</protein>
<evidence type="ECO:0000256" key="5">
    <source>
        <dbReference type="ARBA" id="ARBA00022840"/>
    </source>
</evidence>
<keyword evidence="7" id="KW-0472">Membrane</keyword>
<dbReference type="PANTHER" id="PTHR46877">
    <property type="entry name" value="EPH RECEPTOR A5"/>
    <property type="match status" value="1"/>
</dbReference>
<dbReference type="FunFam" id="2.10.50.10:FF:000001">
    <property type="entry name" value="Ephrin type-A receptor 5"/>
    <property type="match status" value="1"/>
</dbReference>
<dbReference type="CDD" id="cd00063">
    <property type="entry name" value="FN3"/>
    <property type="match status" value="1"/>
</dbReference>
<dbReference type="SUPFAM" id="SSF49265">
    <property type="entry name" value="Fibronectin type III"/>
    <property type="match status" value="1"/>
</dbReference>
<evidence type="ECO:0000256" key="4">
    <source>
        <dbReference type="ARBA" id="ARBA00022741"/>
    </source>
</evidence>
<dbReference type="InterPro" id="IPR013783">
    <property type="entry name" value="Ig-like_fold"/>
</dbReference>
<name>A0A5B7JJP6_PORTR</name>
<dbReference type="AlphaFoldDB" id="A0A5B7JJP6"/>
<keyword evidence="3" id="KW-0677">Repeat</keyword>
<dbReference type="GO" id="GO:0005886">
    <property type="term" value="C:plasma membrane"/>
    <property type="evidence" value="ECO:0007669"/>
    <property type="project" value="TreeGrafter"/>
</dbReference>
<evidence type="ECO:0000313" key="10">
    <source>
        <dbReference type="Proteomes" id="UP000324222"/>
    </source>
</evidence>
<dbReference type="EMBL" id="VSRR010094827">
    <property type="protein sequence ID" value="MPC93427.1"/>
    <property type="molecule type" value="Genomic_DNA"/>
</dbReference>
<evidence type="ECO:0000256" key="7">
    <source>
        <dbReference type="ARBA" id="ARBA00023136"/>
    </source>
</evidence>
<dbReference type="OrthoDB" id="4062651at2759"/>
<dbReference type="GO" id="GO:0007411">
    <property type="term" value="P:axon guidance"/>
    <property type="evidence" value="ECO:0007669"/>
    <property type="project" value="TreeGrafter"/>
</dbReference>
<keyword evidence="8 9" id="KW-0675">Receptor</keyword>
<dbReference type="PANTHER" id="PTHR46877:SF14">
    <property type="entry name" value="RECEPTOR PROTEIN-TYROSINE KINASE"/>
    <property type="match status" value="1"/>
</dbReference>
<dbReference type="InterPro" id="IPR036116">
    <property type="entry name" value="FN3_sf"/>
</dbReference>
<organism evidence="9 10">
    <name type="scientific">Portunus trituberculatus</name>
    <name type="common">Swimming crab</name>
    <name type="synonym">Neptunus trituberculatus</name>
    <dbReference type="NCBI Taxonomy" id="210409"/>
    <lineage>
        <taxon>Eukaryota</taxon>
        <taxon>Metazoa</taxon>
        <taxon>Ecdysozoa</taxon>
        <taxon>Arthropoda</taxon>
        <taxon>Crustacea</taxon>
        <taxon>Multicrustacea</taxon>
        <taxon>Malacostraca</taxon>
        <taxon>Eumalacostraca</taxon>
        <taxon>Eucarida</taxon>
        <taxon>Decapoda</taxon>
        <taxon>Pleocyemata</taxon>
        <taxon>Brachyura</taxon>
        <taxon>Eubrachyura</taxon>
        <taxon>Portunoidea</taxon>
        <taxon>Portunidae</taxon>
        <taxon>Portuninae</taxon>
        <taxon>Portunus</taxon>
    </lineage>
</organism>
<sequence length="141" mass="15749">MYCLLPAVCPPGKYKDSVGADECRDCPEHSAAAHAGASECRCDTGYFRAPKDPRGMPCTRPPSKPQNITVNFVDQSTVILAWQPPLNEGGRTDTLYRVVCDACGSHVSYYPPQMADVSHWRALPLYLHQFHIMNCIQYIFI</sequence>
<keyword evidence="6" id="KW-1133">Transmembrane helix</keyword>
<evidence type="ECO:0000256" key="3">
    <source>
        <dbReference type="ARBA" id="ARBA00022737"/>
    </source>
</evidence>
<dbReference type="GO" id="GO:0005005">
    <property type="term" value="F:transmembrane-ephrin receptor activity"/>
    <property type="evidence" value="ECO:0007669"/>
    <property type="project" value="TreeGrafter"/>
</dbReference>
<gene>
    <name evidence="9" type="primary">EPHA3</name>
    <name evidence="9" type="ORF">E2C01_088553</name>
</gene>
<evidence type="ECO:0000313" key="9">
    <source>
        <dbReference type="EMBL" id="MPC93427.1"/>
    </source>
</evidence>
<dbReference type="GO" id="GO:0005524">
    <property type="term" value="F:ATP binding"/>
    <property type="evidence" value="ECO:0007669"/>
    <property type="project" value="UniProtKB-KW"/>
</dbReference>
<keyword evidence="10" id="KW-1185">Reference proteome</keyword>
<evidence type="ECO:0000256" key="8">
    <source>
        <dbReference type="ARBA" id="ARBA00023170"/>
    </source>
</evidence>
<evidence type="ECO:0000256" key="1">
    <source>
        <dbReference type="ARBA" id="ARBA00004167"/>
    </source>
</evidence>
<accession>A0A5B7JJP6</accession>
<evidence type="ECO:0000256" key="2">
    <source>
        <dbReference type="ARBA" id="ARBA00022692"/>
    </source>
</evidence>
<dbReference type="Gene3D" id="2.10.50.10">
    <property type="entry name" value="Tumor Necrosis Factor Receptor, subunit A, domain 2"/>
    <property type="match status" value="1"/>
</dbReference>
<comment type="caution">
    <text evidence="9">The sequence shown here is derived from an EMBL/GenBank/DDBJ whole genome shotgun (WGS) entry which is preliminary data.</text>
</comment>
<evidence type="ECO:0000256" key="6">
    <source>
        <dbReference type="ARBA" id="ARBA00022989"/>
    </source>
</evidence>
<keyword evidence="4" id="KW-0547">Nucleotide-binding</keyword>
<dbReference type="InterPro" id="IPR050449">
    <property type="entry name" value="Ephrin_rcpt_TKs"/>
</dbReference>
<dbReference type="InterPro" id="IPR003961">
    <property type="entry name" value="FN3_dom"/>
</dbReference>
<reference evidence="9 10" key="1">
    <citation type="submission" date="2019-05" db="EMBL/GenBank/DDBJ databases">
        <title>Another draft genome of Portunus trituberculatus and its Hox gene families provides insights of decapod evolution.</title>
        <authorList>
            <person name="Jeong J.-H."/>
            <person name="Song I."/>
            <person name="Kim S."/>
            <person name="Choi T."/>
            <person name="Kim D."/>
            <person name="Ryu S."/>
            <person name="Kim W."/>
        </authorList>
    </citation>
    <scope>NUCLEOTIDE SEQUENCE [LARGE SCALE GENOMIC DNA]</scope>
    <source>
        <tissue evidence="9">Muscle</tissue>
    </source>
</reference>
<dbReference type="Gene3D" id="2.60.40.10">
    <property type="entry name" value="Immunoglobulins"/>
    <property type="match status" value="1"/>
</dbReference>
<proteinExistence type="predicted"/>
<comment type="subcellular location">
    <subcellularLocation>
        <location evidence="1">Membrane</location>
        <topology evidence="1">Single-pass membrane protein</topology>
    </subcellularLocation>
</comment>
<dbReference type="GO" id="GO:0030425">
    <property type="term" value="C:dendrite"/>
    <property type="evidence" value="ECO:0007669"/>
    <property type="project" value="TreeGrafter"/>
</dbReference>
<keyword evidence="2" id="KW-0812">Transmembrane</keyword>
<dbReference type="Proteomes" id="UP000324222">
    <property type="component" value="Unassembled WGS sequence"/>
</dbReference>